<dbReference type="EMBL" id="BMAW01026475">
    <property type="protein sequence ID" value="GFT97540.1"/>
    <property type="molecule type" value="Genomic_DNA"/>
</dbReference>
<sequence length="196" mass="22348">MVKMILIRHYAPYPVRRNSKPWGGVASQRDGEDDLDSVMLCLSSFRRNRSQWSVKLEKFWEGPRQIALKSAARYLRLQSSENSDEQNSTTDYHFFAHAYPHSHPHSNVMNSVLNLTTISSNSNSMIPQTSSSTQIPLPPRDHGLHVIQAFLTLRTNGVEVIQTNFYKYVTTSPKRSVSSECFTTSVVNLLKSRTMQ</sequence>
<evidence type="ECO:0000313" key="2">
    <source>
        <dbReference type="Proteomes" id="UP000887013"/>
    </source>
</evidence>
<protein>
    <submittedName>
        <fullName evidence="1">Uncharacterized protein</fullName>
    </submittedName>
</protein>
<name>A0A8X6PZ85_NEPPI</name>
<gene>
    <name evidence="1" type="ORF">NPIL_49481</name>
</gene>
<comment type="caution">
    <text evidence="1">The sequence shown here is derived from an EMBL/GenBank/DDBJ whole genome shotgun (WGS) entry which is preliminary data.</text>
</comment>
<dbReference type="AlphaFoldDB" id="A0A8X6PZ85"/>
<reference evidence="1" key="1">
    <citation type="submission" date="2020-08" db="EMBL/GenBank/DDBJ databases">
        <title>Multicomponent nature underlies the extraordinary mechanical properties of spider dragline silk.</title>
        <authorList>
            <person name="Kono N."/>
            <person name="Nakamura H."/>
            <person name="Mori M."/>
            <person name="Yoshida Y."/>
            <person name="Ohtoshi R."/>
            <person name="Malay A.D."/>
            <person name="Moran D.A.P."/>
            <person name="Tomita M."/>
            <person name="Numata K."/>
            <person name="Arakawa K."/>
        </authorList>
    </citation>
    <scope>NUCLEOTIDE SEQUENCE</scope>
</reference>
<accession>A0A8X6PZ85</accession>
<proteinExistence type="predicted"/>
<evidence type="ECO:0000313" key="1">
    <source>
        <dbReference type="EMBL" id="GFT97540.1"/>
    </source>
</evidence>
<organism evidence="1 2">
    <name type="scientific">Nephila pilipes</name>
    <name type="common">Giant wood spider</name>
    <name type="synonym">Nephila maculata</name>
    <dbReference type="NCBI Taxonomy" id="299642"/>
    <lineage>
        <taxon>Eukaryota</taxon>
        <taxon>Metazoa</taxon>
        <taxon>Ecdysozoa</taxon>
        <taxon>Arthropoda</taxon>
        <taxon>Chelicerata</taxon>
        <taxon>Arachnida</taxon>
        <taxon>Araneae</taxon>
        <taxon>Araneomorphae</taxon>
        <taxon>Entelegynae</taxon>
        <taxon>Araneoidea</taxon>
        <taxon>Nephilidae</taxon>
        <taxon>Nephila</taxon>
    </lineage>
</organism>
<dbReference type="Proteomes" id="UP000887013">
    <property type="component" value="Unassembled WGS sequence"/>
</dbReference>
<keyword evidence="2" id="KW-1185">Reference proteome</keyword>